<evidence type="ECO:0000313" key="1">
    <source>
        <dbReference type="EMBL" id="RAL20825.1"/>
    </source>
</evidence>
<name>A0A364K0F4_9BACL</name>
<reference evidence="1 2" key="2">
    <citation type="submission" date="2018-06" db="EMBL/GenBank/DDBJ databases">
        <authorList>
            <person name="Zhirakovskaya E."/>
        </authorList>
    </citation>
    <scope>NUCLEOTIDE SEQUENCE [LARGE SCALE GENOMIC DNA]</scope>
    <source>
        <strain evidence="1 2">FBKL4.011</strain>
    </source>
</reference>
<dbReference type="Proteomes" id="UP000251213">
    <property type="component" value="Unassembled WGS sequence"/>
</dbReference>
<proteinExistence type="predicted"/>
<organism evidence="1 2">
    <name type="scientific">Thermoflavimicrobium daqui</name>
    <dbReference type="NCBI Taxonomy" id="2137476"/>
    <lineage>
        <taxon>Bacteria</taxon>
        <taxon>Bacillati</taxon>
        <taxon>Bacillota</taxon>
        <taxon>Bacilli</taxon>
        <taxon>Bacillales</taxon>
        <taxon>Thermoactinomycetaceae</taxon>
        <taxon>Thermoflavimicrobium</taxon>
    </lineage>
</organism>
<gene>
    <name evidence="1" type="ORF">DL897_17655</name>
</gene>
<reference evidence="1 2" key="1">
    <citation type="submission" date="2018-06" db="EMBL/GenBank/DDBJ databases">
        <title>Thermoflavimicrobium daqus sp. nov., a thermophilic microbe isolated from Moutai-flavour Daqu.</title>
        <authorList>
            <person name="Wang X."/>
            <person name="Zhou H."/>
        </authorList>
    </citation>
    <scope>NUCLEOTIDE SEQUENCE [LARGE SCALE GENOMIC DNA]</scope>
    <source>
        <strain evidence="1 2">FBKL4.011</strain>
    </source>
</reference>
<dbReference type="AlphaFoldDB" id="A0A364K0F4"/>
<keyword evidence="2" id="KW-1185">Reference proteome</keyword>
<dbReference type="EMBL" id="QJKK01000024">
    <property type="protein sequence ID" value="RAL20825.1"/>
    <property type="molecule type" value="Genomic_DNA"/>
</dbReference>
<protein>
    <submittedName>
        <fullName evidence="1">Uncharacterized protein</fullName>
    </submittedName>
</protein>
<evidence type="ECO:0000313" key="2">
    <source>
        <dbReference type="Proteomes" id="UP000251213"/>
    </source>
</evidence>
<accession>A0A364K0F4</accession>
<sequence length="62" mass="7096">MHKIVKLVRGLFYIWADGVVSGDQVVDFMLDSRDCCSSHWLSVKTQKSDPAVKENRTQNEVK</sequence>
<comment type="caution">
    <text evidence="1">The sequence shown here is derived from an EMBL/GenBank/DDBJ whole genome shotgun (WGS) entry which is preliminary data.</text>
</comment>